<evidence type="ECO:0000256" key="1">
    <source>
        <dbReference type="ARBA" id="ARBA00006817"/>
    </source>
</evidence>
<dbReference type="InterPro" id="IPR023393">
    <property type="entry name" value="START-like_dom_sf"/>
</dbReference>
<evidence type="ECO:0000259" key="2">
    <source>
        <dbReference type="Pfam" id="PF08327"/>
    </source>
</evidence>
<dbReference type="SUPFAM" id="SSF55961">
    <property type="entry name" value="Bet v1-like"/>
    <property type="match status" value="1"/>
</dbReference>
<dbReference type="KEGG" id="psn:Pedsa_2093"/>
<sequence length="152" mass="17841">MVFSVINCNLSIRGNYMKLVEISAKINAPIEKVWKFWNDTEHVKKWNKASPNWHTPHAENDLRENGGFNIIMEAKDKSFSFDFSGRYTKVICQKEIAFTLGDQRKVDIIFNDKGDHIEIIETFEAEQENPIEMQQKGWQSILNNFKKYVESH</sequence>
<feature type="domain" description="Activator of Hsp90 ATPase homologue 1/2-like C-terminal" evidence="2">
    <location>
        <begin position="27"/>
        <end position="150"/>
    </location>
</feature>
<dbReference type="HOGENOM" id="CLU_108923_1_0_10"/>
<dbReference type="Pfam" id="PF08327">
    <property type="entry name" value="AHSA1"/>
    <property type="match status" value="1"/>
</dbReference>
<reference evidence="4" key="2">
    <citation type="submission" date="2011-02" db="EMBL/GenBank/DDBJ databases">
        <title>The complete genome of Pedobacter saltans DSM 12145.</title>
        <authorList>
            <consortium name="US DOE Joint Genome Institute (JGI-PGF)"/>
            <person name="Lucas S."/>
            <person name="Copeland A."/>
            <person name="Lapidus A."/>
            <person name="Bruce D."/>
            <person name="Goodwin L."/>
            <person name="Pitluck S."/>
            <person name="Kyrpides N."/>
            <person name="Mavromatis K."/>
            <person name="Pagani I."/>
            <person name="Ivanova N."/>
            <person name="Ovchinnikova G."/>
            <person name="Lu M."/>
            <person name="Detter J.C."/>
            <person name="Han C."/>
            <person name="Land M."/>
            <person name="Hauser L."/>
            <person name="Markowitz V."/>
            <person name="Cheng J.-F."/>
            <person name="Hugenholtz P."/>
            <person name="Woyke T."/>
            <person name="Wu D."/>
            <person name="Tindall B."/>
            <person name="Pomrenke H.G."/>
            <person name="Brambilla E."/>
            <person name="Klenk H.-P."/>
            <person name="Eisen J.A."/>
        </authorList>
    </citation>
    <scope>NUCLEOTIDE SEQUENCE [LARGE SCALE GENOMIC DNA]</scope>
    <source>
        <strain evidence="4">ATCC 51119 / DSM 12145 / JCM 21818 / LMG 10337 / NBRC 100064 / NCIMB 13643</strain>
    </source>
</reference>
<evidence type="ECO:0000313" key="3">
    <source>
        <dbReference type="EMBL" id="ADY52645.1"/>
    </source>
</evidence>
<gene>
    <name evidence="3" type="ordered locus">Pedsa_2093</name>
</gene>
<protein>
    <submittedName>
        <fullName evidence="3">Activator of Hsp90 ATPase 1 family protein</fullName>
    </submittedName>
</protein>
<accession>F0SB10</accession>
<dbReference type="STRING" id="762903.Pedsa_2093"/>
<dbReference type="EMBL" id="CP002545">
    <property type="protein sequence ID" value="ADY52645.1"/>
    <property type="molecule type" value="Genomic_DNA"/>
</dbReference>
<keyword evidence="4" id="KW-1185">Reference proteome</keyword>
<dbReference type="Proteomes" id="UP000000310">
    <property type="component" value="Chromosome"/>
</dbReference>
<reference evidence="3 4" key="1">
    <citation type="journal article" date="2011" name="Stand. Genomic Sci.">
        <title>Complete genome sequence of the gliding, heparinolytic Pedobacter saltans type strain (113).</title>
        <authorList>
            <person name="Liolios K."/>
            <person name="Sikorski J."/>
            <person name="Lu M."/>
            <person name="Nolan M."/>
            <person name="Lapidus A."/>
            <person name="Lucas S."/>
            <person name="Hammon N."/>
            <person name="Deshpande S."/>
            <person name="Cheng J.F."/>
            <person name="Tapia R."/>
            <person name="Han C."/>
            <person name="Goodwin L."/>
            <person name="Pitluck S."/>
            <person name="Huntemann M."/>
            <person name="Ivanova N."/>
            <person name="Pagani I."/>
            <person name="Mavromatis K."/>
            <person name="Ovchinikova G."/>
            <person name="Pati A."/>
            <person name="Chen A."/>
            <person name="Palaniappan K."/>
            <person name="Land M."/>
            <person name="Hauser L."/>
            <person name="Brambilla E.M."/>
            <person name="Kotsyurbenko O."/>
            <person name="Rohde M."/>
            <person name="Tindall B.J."/>
            <person name="Abt B."/>
            <person name="Goker M."/>
            <person name="Detter J.C."/>
            <person name="Woyke T."/>
            <person name="Bristow J."/>
            <person name="Eisen J.A."/>
            <person name="Markowitz V."/>
            <person name="Hugenholtz P."/>
            <person name="Klenk H.P."/>
            <person name="Kyrpides N.C."/>
        </authorList>
    </citation>
    <scope>NUCLEOTIDE SEQUENCE [LARGE SCALE GENOMIC DNA]</scope>
    <source>
        <strain evidence="4">ATCC 51119 / DSM 12145 / JCM 21818 / LMG 10337 / NBRC 100064 / NCIMB 13643</strain>
    </source>
</reference>
<evidence type="ECO:0000313" key="4">
    <source>
        <dbReference type="Proteomes" id="UP000000310"/>
    </source>
</evidence>
<dbReference type="InterPro" id="IPR013538">
    <property type="entry name" value="ASHA1/2-like_C"/>
</dbReference>
<dbReference type="Gene3D" id="3.30.530.20">
    <property type="match status" value="1"/>
</dbReference>
<proteinExistence type="inferred from homology"/>
<name>F0SB10_PSESL</name>
<dbReference type="AlphaFoldDB" id="F0SB10"/>
<comment type="similarity">
    <text evidence="1">Belongs to the AHA1 family.</text>
</comment>
<organism evidence="3 4">
    <name type="scientific">Pseudopedobacter saltans (strain ATCC 51119 / DSM 12145 / JCM 21818 / CCUG 39354 / LMG 10337 / NBRC 100064 / NCIMB 13643)</name>
    <name type="common">Pedobacter saltans</name>
    <dbReference type="NCBI Taxonomy" id="762903"/>
    <lineage>
        <taxon>Bacteria</taxon>
        <taxon>Pseudomonadati</taxon>
        <taxon>Bacteroidota</taxon>
        <taxon>Sphingobacteriia</taxon>
        <taxon>Sphingobacteriales</taxon>
        <taxon>Sphingobacteriaceae</taxon>
        <taxon>Pseudopedobacter</taxon>
    </lineage>
</organism>
<dbReference type="eggNOG" id="COG3832">
    <property type="taxonomic scope" value="Bacteria"/>
</dbReference>